<keyword evidence="2" id="KW-1185">Reference proteome</keyword>
<evidence type="ECO:0000313" key="2">
    <source>
        <dbReference type="Proteomes" id="UP001432322"/>
    </source>
</evidence>
<organism evidence="1 2">
    <name type="scientific">Pristionchus fissidentatus</name>
    <dbReference type="NCBI Taxonomy" id="1538716"/>
    <lineage>
        <taxon>Eukaryota</taxon>
        <taxon>Metazoa</taxon>
        <taxon>Ecdysozoa</taxon>
        <taxon>Nematoda</taxon>
        <taxon>Chromadorea</taxon>
        <taxon>Rhabditida</taxon>
        <taxon>Rhabditina</taxon>
        <taxon>Diplogasteromorpha</taxon>
        <taxon>Diplogasteroidea</taxon>
        <taxon>Neodiplogasteridae</taxon>
        <taxon>Pristionchus</taxon>
    </lineage>
</organism>
<dbReference type="Gene3D" id="1.20.1280.50">
    <property type="match status" value="1"/>
</dbReference>
<dbReference type="EMBL" id="BTSY01000007">
    <property type="protein sequence ID" value="GMT35002.1"/>
    <property type="molecule type" value="Genomic_DNA"/>
</dbReference>
<name>A0AAV5WSJ3_9BILA</name>
<dbReference type="InterPro" id="IPR036047">
    <property type="entry name" value="F-box-like_dom_sf"/>
</dbReference>
<comment type="caution">
    <text evidence="1">The sequence shown here is derived from an EMBL/GenBank/DDBJ whole genome shotgun (WGS) entry which is preliminary data.</text>
</comment>
<dbReference type="CDD" id="cd09917">
    <property type="entry name" value="F-box_SF"/>
    <property type="match status" value="1"/>
</dbReference>
<evidence type="ECO:0000313" key="1">
    <source>
        <dbReference type="EMBL" id="GMT35002.1"/>
    </source>
</evidence>
<feature type="non-terminal residue" evidence="1">
    <location>
        <position position="78"/>
    </location>
</feature>
<evidence type="ECO:0008006" key="3">
    <source>
        <dbReference type="Google" id="ProtNLM"/>
    </source>
</evidence>
<dbReference type="AlphaFoldDB" id="A0AAV5WSJ3"/>
<accession>A0AAV5WSJ3</accession>
<gene>
    <name evidence="1" type="ORF">PFISCL1PPCAC_26299</name>
</gene>
<dbReference type="SUPFAM" id="SSF81383">
    <property type="entry name" value="F-box domain"/>
    <property type="match status" value="1"/>
</dbReference>
<dbReference type="Proteomes" id="UP001432322">
    <property type="component" value="Unassembled WGS sequence"/>
</dbReference>
<proteinExistence type="predicted"/>
<protein>
    <recommendedName>
        <fullName evidence="3">F-box domain-containing protein</fullName>
    </recommendedName>
</protein>
<reference evidence="1" key="1">
    <citation type="submission" date="2023-10" db="EMBL/GenBank/DDBJ databases">
        <title>Genome assembly of Pristionchus species.</title>
        <authorList>
            <person name="Yoshida K."/>
            <person name="Sommer R.J."/>
        </authorList>
    </citation>
    <scope>NUCLEOTIDE SEQUENCE</scope>
    <source>
        <strain evidence="1">RS5133</strain>
    </source>
</reference>
<sequence length="78" mass="9091">MESVFDTERCPLIKKSIGNTNFSLRMNYNHEDIFSILPNECIDYVFSYFDNKSLGTMEGVSQKCNRFAQQAQKKQVKN</sequence>